<keyword evidence="6" id="KW-0496">Mitochondrion</keyword>
<dbReference type="GO" id="GO:1990904">
    <property type="term" value="C:ribonucleoprotein complex"/>
    <property type="evidence" value="ECO:0007669"/>
    <property type="project" value="UniProtKB-KW"/>
</dbReference>
<accession>A0A1X7UR86</accession>
<reference evidence="11" key="2">
    <citation type="submission" date="2017-05" db="UniProtKB">
        <authorList>
            <consortium name="EnsemblMetazoa"/>
        </authorList>
    </citation>
    <scope>IDENTIFICATION</scope>
</reference>
<gene>
    <name evidence="11" type="primary">109582584</name>
</gene>
<sequence length="197" mass="22804">MYKLFQSISSCQRLNSLPPSILNCRLVPLSTSGPLCKGLPPRPRLPGFGYNRSQMVYKQHKQFKFIFDGEDRVKNIWEDYQRNHKGSVPPQKTRRLCRSGKRSACPLCRKKIKDIKYTDVALLKQFIDEHTGQVIRAVITGLCRTQQKKVEAAVEKAYDHGYLSYTIPVTNPPYYKPVETGFKHHGVTWNRINTDEY</sequence>
<dbReference type="SUPFAM" id="SSF46911">
    <property type="entry name" value="Ribosomal protein S18"/>
    <property type="match status" value="1"/>
</dbReference>
<evidence type="ECO:0000256" key="9">
    <source>
        <dbReference type="ARBA" id="ARBA00035130"/>
    </source>
</evidence>
<evidence type="ECO:0000256" key="3">
    <source>
        <dbReference type="ARBA" id="ARBA00022553"/>
    </source>
</evidence>
<dbReference type="GO" id="GO:0005840">
    <property type="term" value="C:ribosome"/>
    <property type="evidence" value="ECO:0007669"/>
    <property type="project" value="UniProtKB-KW"/>
</dbReference>
<comment type="similarity">
    <text evidence="2">Belongs to the bacterial ribosomal protein bS18 family. Mitochondrion-specific ribosomal protein mS40 subfamily.</text>
</comment>
<name>A0A1X7UR86_AMPQE</name>
<dbReference type="PANTHER" id="PTHR13329">
    <property type="entry name" value="MITOCHONDRIAL RIBOSOMAL PROTEIN S18B"/>
    <property type="match status" value="1"/>
</dbReference>
<dbReference type="NCBIfam" id="TIGR00165">
    <property type="entry name" value="S18"/>
    <property type="match status" value="1"/>
</dbReference>
<dbReference type="AlphaFoldDB" id="A0A1X7UR86"/>
<comment type="subcellular location">
    <subcellularLocation>
        <location evidence="1">Mitochondrion</location>
    </subcellularLocation>
</comment>
<dbReference type="OrthoDB" id="21463at2759"/>
<dbReference type="Proteomes" id="UP000007879">
    <property type="component" value="Unassembled WGS sequence"/>
</dbReference>
<reference evidence="12" key="1">
    <citation type="journal article" date="2010" name="Nature">
        <title>The Amphimedon queenslandica genome and the evolution of animal complexity.</title>
        <authorList>
            <person name="Srivastava M."/>
            <person name="Simakov O."/>
            <person name="Chapman J."/>
            <person name="Fahey B."/>
            <person name="Gauthier M.E."/>
            <person name="Mitros T."/>
            <person name="Richards G.S."/>
            <person name="Conaco C."/>
            <person name="Dacre M."/>
            <person name="Hellsten U."/>
            <person name="Larroux C."/>
            <person name="Putnam N.H."/>
            <person name="Stanke M."/>
            <person name="Adamska M."/>
            <person name="Darling A."/>
            <person name="Degnan S.M."/>
            <person name="Oakley T.H."/>
            <person name="Plachetzki D.C."/>
            <person name="Zhai Y."/>
            <person name="Adamski M."/>
            <person name="Calcino A."/>
            <person name="Cummins S.F."/>
            <person name="Goodstein D.M."/>
            <person name="Harris C."/>
            <person name="Jackson D.J."/>
            <person name="Leys S.P."/>
            <person name="Shu S."/>
            <person name="Woodcroft B.J."/>
            <person name="Vervoort M."/>
            <person name="Kosik K.S."/>
            <person name="Manning G."/>
            <person name="Degnan B.M."/>
            <person name="Rokhsar D.S."/>
        </authorList>
    </citation>
    <scope>NUCLEOTIDE SEQUENCE [LARGE SCALE GENOMIC DNA]</scope>
</reference>
<dbReference type="InterPro" id="IPR001648">
    <property type="entry name" value="Ribosomal_bS18"/>
</dbReference>
<dbReference type="GO" id="GO:0003735">
    <property type="term" value="F:structural constituent of ribosome"/>
    <property type="evidence" value="ECO:0007669"/>
    <property type="project" value="InterPro"/>
</dbReference>
<proteinExistence type="inferred from homology"/>
<dbReference type="EnsemblMetazoa" id="XM_019997351.1">
    <property type="protein sequence ID" value="XP_019852910.1"/>
    <property type="gene ID" value="LOC109582584"/>
</dbReference>
<evidence type="ECO:0000256" key="1">
    <source>
        <dbReference type="ARBA" id="ARBA00004173"/>
    </source>
</evidence>
<keyword evidence="5" id="KW-0689">Ribosomal protein</keyword>
<evidence type="ECO:0000256" key="8">
    <source>
        <dbReference type="ARBA" id="ARBA00032055"/>
    </source>
</evidence>
<dbReference type="InterPro" id="IPR036870">
    <property type="entry name" value="Ribosomal_bS18_sf"/>
</dbReference>
<evidence type="ECO:0000256" key="4">
    <source>
        <dbReference type="ARBA" id="ARBA00022946"/>
    </source>
</evidence>
<dbReference type="InParanoid" id="A0A1X7UR86"/>
<dbReference type="EnsemblMetazoa" id="Aqu2.1.30029_001">
    <property type="protein sequence ID" value="Aqu2.1.30029_001"/>
    <property type="gene ID" value="Aqu2.1.30029"/>
</dbReference>
<dbReference type="KEGG" id="aqu:109582584"/>
<dbReference type="Gene3D" id="4.10.640.10">
    <property type="entry name" value="Ribosomal protein S18"/>
    <property type="match status" value="1"/>
</dbReference>
<keyword evidence="12" id="KW-1185">Reference proteome</keyword>
<evidence type="ECO:0000256" key="5">
    <source>
        <dbReference type="ARBA" id="ARBA00022980"/>
    </source>
</evidence>
<keyword evidence="3" id="KW-0597">Phosphoprotein</keyword>
<dbReference type="STRING" id="400682.A0A1X7UR86"/>
<dbReference type="eggNOG" id="KOG4021">
    <property type="taxonomic scope" value="Eukaryota"/>
</dbReference>
<dbReference type="PANTHER" id="PTHR13329:SF2">
    <property type="entry name" value="SMALL RIBOSOMAL SUBUNIT PROTEIN MS40"/>
    <property type="match status" value="1"/>
</dbReference>
<evidence type="ECO:0000256" key="2">
    <source>
        <dbReference type="ARBA" id="ARBA00006136"/>
    </source>
</evidence>
<keyword evidence="4" id="KW-0809">Transit peptide</keyword>
<evidence type="ECO:0000313" key="12">
    <source>
        <dbReference type="Proteomes" id="UP000007879"/>
    </source>
</evidence>
<keyword evidence="7" id="KW-0687">Ribonucleoprotein</keyword>
<dbReference type="Pfam" id="PF01084">
    <property type="entry name" value="Ribosomal_S18"/>
    <property type="match status" value="1"/>
</dbReference>
<evidence type="ECO:0000256" key="7">
    <source>
        <dbReference type="ARBA" id="ARBA00023274"/>
    </source>
</evidence>
<organism evidence="11">
    <name type="scientific">Amphimedon queenslandica</name>
    <name type="common">Sponge</name>
    <dbReference type="NCBI Taxonomy" id="400682"/>
    <lineage>
        <taxon>Eukaryota</taxon>
        <taxon>Metazoa</taxon>
        <taxon>Porifera</taxon>
        <taxon>Demospongiae</taxon>
        <taxon>Heteroscleromorpha</taxon>
        <taxon>Haplosclerida</taxon>
        <taxon>Niphatidae</taxon>
        <taxon>Amphimedon</taxon>
    </lineage>
</organism>
<evidence type="ECO:0000256" key="6">
    <source>
        <dbReference type="ARBA" id="ARBA00023128"/>
    </source>
</evidence>
<evidence type="ECO:0000313" key="11">
    <source>
        <dbReference type="EnsemblMetazoa" id="Aqu2.1.30029_001"/>
    </source>
</evidence>
<evidence type="ECO:0000256" key="10">
    <source>
        <dbReference type="ARBA" id="ARBA00035515"/>
    </source>
</evidence>
<dbReference type="GO" id="GO:0032543">
    <property type="term" value="P:mitochondrial translation"/>
    <property type="evidence" value="ECO:0007669"/>
    <property type="project" value="InterPro"/>
</dbReference>
<dbReference type="InterPro" id="IPR040054">
    <property type="entry name" value="MRPS18B"/>
</dbReference>
<protein>
    <recommendedName>
        <fullName evidence="9">Small ribosomal subunit protein mS40</fullName>
    </recommendedName>
    <alternativeName>
        <fullName evidence="8">28S ribosomal protein S18-2, mitochondrial</fullName>
    </alternativeName>
    <alternativeName>
        <fullName evidence="10">28S ribosomal protein S18b, mitochondrial</fullName>
    </alternativeName>
</protein>
<dbReference type="GO" id="GO:0005739">
    <property type="term" value="C:mitochondrion"/>
    <property type="evidence" value="ECO:0007669"/>
    <property type="project" value="UniProtKB-SubCell"/>
</dbReference>